<protein>
    <submittedName>
        <fullName evidence="2">Uncharacterized protein</fullName>
    </submittedName>
</protein>
<gene>
    <name evidence="2" type="ORF">BDW02DRAFT_261145</name>
</gene>
<accession>A0A6A5KQH2</accession>
<sequence>MSSTSPTYHIPFPKNFLAVNSPVKKAAAAAAPPAPAPAPLEQPSVPVHGFLSNRPVAARHQSVSSVSSITSVAGTSETSTISPPSSPPTKAADSPILGPKIFAPLAVNARHALPPNSVKEMSAVERQRRMSFERHTFLSNRD</sequence>
<evidence type="ECO:0000313" key="3">
    <source>
        <dbReference type="Proteomes" id="UP000800040"/>
    </source>
</evidence>
<proteinExistence type="predicted"/>
<dbReference type="AlphaFoldDB" id="A0A6A5KQH2"/>
<name>A0A6A5KQH2_9PLEO</name>
<reference evidence="2" key="1">
    <citation type="submission" date="2020-01" db="EMBL/GenBank/DDBJ databases">
        <authorList>
            <consortium name="DOE Joint Genome Institute"/>
            <person name="Haridas S."/>
            <person name="Albert R."/>
            <person name="Binder M."/>
            <person name="Bloem J."/>
            <person name="Labutti K."/>
            <person name="Salamov A."/>
            <person name="Andreopoulos B."/>
            <person name="Baker S.E."/>
            <person name="Barry K."/>
            <person name="Bills G."/>
            <person name="Bluhm B.H."/>
            <person name="Cannon C."/>
            <person name="Castanera R."/>
            <person name="Culley D.E."/>
            <person name="Daum C."/>
            <person name="Ezra D."/>
            <person name="Gonzalez J.B."/>
            <person name="Henrissat B."/>
            <person name="Kuo A."/>
            <person name="Liang C."/>
            <person name="Lipzen A."/>
            <person name="Lutzoni F."/>
            <person name="Magnuson J."/>
            <person name="Mondo S."/>
            <person name="Nolan M."/>
            <person name="Ohm R."/>
            <person name="Pangilinan J."/>
            <person name="Park H.-J."/>
            <person name="Ramirez L."/>
            <person name="Alfaro M."/>
            <person name="Sun H."/>
            <person name="Tritt A."/>
            <person name="Yoshinaga Y."/>
            <person name="Zwiers L.-H."/>
            <person name="Turgeon B.G."/>
            <person name="Goodwin S.B."/>
            <person name="Spatafora J.W."/>
            <person name="Crous P.W."/>
            <person name="Grigoriev I.V."/>
        </authorList>
    </citation>
    <scope>NUCLEOTIDE SEQUENCE</scope>
    <source>
        <strain evidence="2">P77</strain>
    </source>
</reference>
<evidence type="ECO:0000256" key="1">
    <source>
        <dbReference type="SAM" id="MobiDB-lite"/>
    </source>
</evidence>
<dbReference type="Proteomes" id="UP000800040">
    <property type="component" value="Unassembled WGS sequence"/>
</dbReference>
<feature type="compositionally biased region" description="Low complexity" evidence="1">
    <location>
        <begin position="62"/>
        <end position="83"/>
    </location>
</feature>
<feature type="region of interest" description="Disordered" evidence="1">
    <location>
        <begin position="23"/>
        <end position="95"/>
    </location>
</feature>
<dbReference type="OrthoDB" id="3797248at2759"/>
<organism evidence="2 3">
    <name type="scientific">Decorospora gaudefroyi</name>
    <dbReference type="NCBI Taxonomy" id="184978"/>
    <lineage>
        <taxon>Eukaryota</taxon>
        <taxon>Fungi</taxon>
        <taxon>Dikarya</taxon>
        <taxon>Ascomycota</taxon>
        <taxon>Pezizomycotina</taxon>
        <taxon>Dothideomycetes</taxon>
        <taxon>Pleosporomycetidae</taxon>
        <taxon>Pleosporales</taxon>
        <taxon>Pleosporineae</taxon>
        <taxon>Pleosporaceae</taxon>
        <taxon>Decorospora</taxon>
    </lineage>
</organism>
<dbReference type="EMBL" id="ML975280">
    <property type="protein sequence ID" value="KAF1835893.1"/>
    <property type="molecule type" value="Genomic_DNA"/>
</dbReference>
<keyword evidence="3" id="KW-1185">Reference proteome</keyword>
<evidence type="ECO:0000313" key="2">
    <source>
        <dbReference type="EMBL" id="KAF1835893.1"/>
    </source>
</evidence>